<dbReference type="EMBL" id="JBEDNQ010000009">
    <property type="protein sequence ID" value="MEQ3552928.1"/>
    <property type="molecule type" value="Genomic_DNA"/>
</dbReference>
<keyword evidence="2" id="KW-1185">Reference proteome</keyword>
<protein>
    <submittedName>
        <fullName evidence="1">DUF6236 family protein</fullName>
    </submittedName>
</protein>
<organism evidence="1 2">
    <name type="scientific">Pseudonocardia nematodicida</name>
    <dbReference type="NCBI Taxonomy" id="1206997"/>
    <lineage>
        <taxon>Bacteria</taxon>
        <taxon>Bacillati</taxon>
        <taxon>Actinomycetota</taxon>
        <taxon>Actinomycetes</taxon>
        <taxon>Pseudonocardiales</taxon>
        <taxon>Pseudonocardiaceae</taxon>
        <taxon>Pseudonocardia</taxon>
    </lineage>
</organism>
<gene>
    <name evidence="1" type="ORF">WIS52_20885</name>
</gene>
<evidence type="ECO:0000313" key="2">
    <source>
        <dbReference type="Proteomes" id="UP001494902"/>
    </source>
</evidence>
<sequence>MTLYYPHAYFLTDAWLKTALLTHGHVARMRPTGYPEPERPVAAAVRRELPTFLTDLTPEPEDLDAAADGLRELLGSTPRVRSIWSTDARPWEYREWLFNHVRAPWVHEAPGATWIWTPGEARMNTGLREELLSARLAYCNERENPEWLAVHPALAEIYIALLTHSVAARNRFDAATDDPLAHRAFGDASANRMLDVLGIQLDTVDTFRPAVTARTDELQTFYMQISVEAALTPTGLDEVPVERIVEFRADHDAQLAAFRSHVASLRPTIEEIARIDGVQGATVHLRELYRTETRPRVEELRAALSGRRIDTALGMLSLKFEPATAAAAGLGLATAAAAAAAADHTGVGSLFVLPVSAALTVLPYLRRRRQERRDAVRDSPVSYLLSLRREMR</sequence>
<accession>A0ABV1KGB1</accession>
<reference evidence="1 2" key="1">
    <citation type="submission" date="2024-03" db="EMBL/GenBank/DDBJ databases">
        <title>Draft genome sequence of Pseudonocardia nematodicida JCM 31783.</title>
        <authorList>
            <person name="Butdee W."/>
            <person name="Duangmal K."/>
        </authorList>
    </citation>
    <scope>NUCLEOTIDE SEQUENCE [LARGE SCALE GENOMIC DNA]</scope>
    <source>
        <strain evidence="1 2">JCM 31783</strain>
    </source>
</reference>
<comment type="caution">
    <text evidence="1">The sequence shown here is derived from an EMBL/GenBank/DDBJ whole genome shotgun (WGS) entry which is preliminary data.</text>
</comment>
<evidence type="ECO:0000313" key="1">
    <source>
        <dbReference type="EMBL" id="MEQ3552928.1"/>
    </source>
</evidence>
<proteinExistence type="predicted"/>
<dbReference type="InterPro" id="IPR046203">
    <property type="entry name" value="DUF6236"/>
</dbReference>
<dbReference type="RefSeq" id="WP_349300001.1">
    <property type="nucleotide sequence ID" value="NZ_JBEDNQ010000009.1"/>
</dbReference>
<dbReference type="Proteomes" id="UP001494902">
    <property type="component" value="Unassembled WGS sequence"/>
</dbReference>
<dbReference type="Pfam" id="PF19749">
    <property type="entry name" value="DUF6236"/>
    <property type="match status" value="1"/>
</dbReference>
<name>A0ABV1KGB1_9PSEU</name>